<dbReference type="InterPro" id="IPR007831">
    <property type="entry name" value="T2SS_GspE_N"/>
</dbReference>
<feature type="domain" description="Bacterial type II secretion system protein E" evidence="3">
    <location>
        <begin position="186"/>
        <end position="322"/>
    </location>
</feature>
<evidence type="ECO:0000259" key="3">
    <source>
        <dbReference type="Pfam" id="PF00437"/>
    </source>
</evidence>
<proteinExistence type="predicted"/>
<name>A0ABU8YTG6_9CYAN</name>
<evidence type="ECO:0000256" key="1">
    <source>
        <dbReference type="SAM" id="Coils"/>
    </source>
</evidence>
<dbReference type="Pfam" id="PF05157">
    <property type="entry name" value="MshEN"/>
    <property type="match status" value="1"/>
</dbReference>
<feature type="region of interest" description="Disordered" evidence="2">
    <location>
        <begin position="110"/>
        <end position="147"/>
    </location>
</feature>
<evidence type="ECO:0000256" key="2">
    <source>
        <dbReference type="SAM" id="MobiDB-lite"/>
    </source>
</evidence>
<accession>A0ABU8YTG6</accession>
<feature type="domain" description="Type II secretion system protein GspE N-terminal" evidence="4">
    <location>
        <begin position="23"/>
        <end position="72"/>
    </location>
</feature>
<evidence type="ECO:0000259" key="4">
    <source>
        <dbReference type="Pfam" id="PF05157"/>
    </source>
</evidence>
<protein>
    <recommendedName>
        <fullName evidence="7">Type II secretion system protein GspE N-terminal domain-containing protein</fullName>
    </recommendedName>
</protein>
<comment type="caution">
    <text evidence="5">The sequence shown here is derived from an EMBL/GenBank/DDBJ whole genome shotgun (WGS) entry which is preliminary data.</text>
</comment>
<reference evidence="5 6" key="1">
    <citation type="journal article" date="2020" name="Harmful Algae">
        <title>Molecular and morphological characterization of a novel dihydroanatoxin-a producing Microcoleus species (cyanobacteria) from the Russian River, California, USA.</title>
        <authorList>
            <person name="Conklin K.Y."/>
            <person name="Stancheva R."/>
            <person name="Otten T.G."/>
            <person name="Fadness R."/>
            <person name="Boyer G.L."/>
            <person name="Read B."/>
            <person name="Zhang X."/>
            <person name="Sheath R.G."/>
        </authorList>
    </citation>
    <scope>NUCLEOTIDE SEQUENCE [LARGE SCALE GENOMIC DNA]</scope>
    <source>
        <strain evidence="5 6">PTRS2</strain>
    </source>
</reference>
<dbReference type="EMBL" id="JBBLXS010000408">
    <property type="protein sequence ID" value="MEK0187668.1"/>
    <property type="molecule type" value="Genomic_DNA"/>
</dbReference>
<evidence type="ECO:0000313" key="5">
    <source>
        <dbReference type="EMBL" id="MEK0187668.1"/>
    </source>
</evidence>
<evidence type="ECO:0000313" key="6">
    <source>
        <dbReference type="Proteomes" id="UP001384579"/>
    </source>
</evidence>
<dbReference type="Gene3D" id="3.30.450.90">
    <property type="match status" value="1"/>
</dbReference>
<gene>
    <name evidence="5" type="ORF">WMG39_22860</name>
</gene>
<keyword evidence="1" id="KW-0175">Coiled coil</keyword>
<dbReference type="InterPro" id="IPR001482">
    <property type="entry name" value="T2SS/T4SS_dom"/>
</dbReference>
<dbReference type="RefSeq" id="WP_340517710.1">
    <property type="nucleotide sequence ID" value="NZ_JBBLXS010000408.1"/>
</dbReference>
<feature type="compositionally biased region" description="Polar residues" evidence="2">
    <location>
        <begin position="110"/>
        <end position="124"/>
    </location>
</feature>
<sequence length="364" mass="40956">MVYTSPTNSATVINTDRIFSLIDTVVPFEACLYYQVLPLSLEGNILKLGVVDLQDDSALDYVQRILAYMNCSVTTEQLSSETQHSILSAYLLHANQPREAVPTATTAAFTQTNPSLGNKTTVQSWPKAETVHSAPEPEPPNSLGLKPAPKVIKPDSEVSHPEIGLPVLEIEPLHLSSPMEHLAKLPARQLLHELLGKILREGIGRLFFERQPLQGRILWSQDGILKSMLEDINPLLFQEVIDELKRMTDMPVSRVEHIEQVEVERIYQETHLLLRLRVMPVGGGEEATLQVLRGAALRFYEQQQLSNLSRDALKLAQELQRKVNQIRDRTRLGPLPLDGLPALEKVIRNVDDQIEALMNQHYIE</sequence>
<dbReference type="Pfam" id="PF00437">
    <property type="entry name" value="T2SSE"/>
    <property type="match status" value="1"/>
</dbReference>
<evidence type="ECO:0008006" key="7">
    <source>
        <dbReference type="Google" id="ProtNLM"/>
    </source>
</evidence>
<organism evidence="5 6">
    <name type="scientific">Microcoleus anatoxicus PTRS2</name>
    <dbReference type="NCBI Taxonomy" id="2705321"/>
    <lineage>
        <taxon>Bacteria</taxon>
        <taxon>Bacillati</taxon>
        <taxon>Cyanobacteriota</taxon>
        <taxon>Cyanophyceae</taxon>
        <taxon>Oscillatoriophycideae</taxon>
        <taxon>Oscillatoriales</taxon>
        <taxon>Microcoleaceae</taxon>
        <taxon>Microcoleus</taxon>
        <taxon>Microcoleus anatoxicus</taxon>
    </lineage>
</organism>
<dbReference type="Proteomes" id="UP001384579">
    <property type="component" value="Unassembled WGS sequence"/>
</dbReference>
<feature type="coiled-coil region" evidence="1">
    <location>
        <begin position="305"/>
        <end position="360"/>
    </location>
</feature>
<keyword evidence="6" id="KW-1185">Reference proteome</keyword>